<evidence type="ECO:0000256" key="2">
    <source>
        <dbReference type="ARBA" id="ARBA00022723"/>
    </source>
</evidence>
<dbReference type="PROSITE" id="PS50126">
    <property type="entry name" value="S1"/>
    <property type="match status" value="1"/>
</dbReference>
<evidence type="ECO:0000313" key="7">
    <source>
        <dbReference type="EMBL" id="KIL77968.1"/>
    </source>
</evidence>
<dbReference type="PANTHER" id="PTHR30001:SF0">
    <property type="entry name" value="RIBONUCLEASE G"/>
    <property type="match status" value="1"/>
</dbReference>
<dbReference type="Pfam" id="PF00575">
    <property type="entry name" value="S1"/>
    <property type="match status" value="1"/>
</dbReference>
<comment type="caution">
    <text evidence="7">The sequence shown here is derived from an EMBL/GenBank/DDBJ whole genome shotgun (WGS) entry which is preliminary data.</text>
</comment>
<dbReference type="InterPro" id="IPR003029">
    <property type="entry name" value="S1_domain"/>
</dbReference>
<reference evidence="7 8" key="1">
    <citation type="submission" date="2015-01" db="EMBL/GenBank/DDBJ databases">
        <title>Genome Assembly of Bacillus badius MTCC 1458.</title>
        <authorList>
            <person name="Verma A."/>
            <person name="Khatri I."/>
            <person name="Mual P."/>
            <person name="Subramanian S."/>
            <person name="Krishnamurthi S."/>
        </authorList>
    </citation>
    <scope>NUCLEOTIDE SEQUENCE [LARGE SCALE GENOMIC DNA]</scope>
    <source>
        <strain evidence="7 8">MTCC 1458</strain>
    </source>
</reference>
<proteinExistence type="predicted"/>
<comment type="cofactor">
    <cofactor evidence="1">
        <name>Mg(2+)</name>
        <dbReference type="ChEBI" id="CHEBI:18420"/>
    </cofactor>
</comment>
<organism evidence="7 8">
    <name type="scientific">Bacillus badius</name>
    <dbReference type="NCBI Taxonomy" id="1455"/>
    <lineage>
        <taxon>Bacteria</taxon>
        <taxon>Bacillati</taxon>
        <taxon>Bacillota</taxon>
        <taxon>Bacilli</taxon>
        <taxon>Bacillales</taxon>
        <taxon>Bacillaceae</taxon>
        <taxon>Pseudobacillus</taxon>
    </lineage>
</organism>
<gene>
    <name evidence="7" type="ORF">SD77_0947</name>
</gene>
<name>A0ABR5AT89_BACBA</name>
<evidence type="ECO:0000256" key="3">
    <source>
        <dbReference type="ARBA" id="ARBA00022801"/>
    </source>
</evidence>
<dbReference type="Proteomes" id="UP000031982">
    <property type="component" value="Unassembled WGS sequence"/>
</dbReference>
<dbReference type="SMART" id="SM00316">
    <property type="entry name" value="S1"/>
    <property type="match status" value="1"/>
</dbReference>
<dbReference type="InterPro" id="IPR004659">
    <property type="entry name" value="RNase_E/G"/>
</dbReference>
<keyword evidence="4" id="KW-0460">Magnesium</keyword>
<evidence type="ECO:0000256" key="5">
    <source>
        <dbReference type="ARBA" id="ARBA00022884"/>
    </source>
</evidence>
<dbReference type="EMBL" id="JXLP01000011">
    <property type="protein sequence ID" value="KIL77968.1"/>
    <property type="molecule type" value="Genomic_DNA"/>
</dbReference>
<accession>A0ABR5AT89</accession>
<feature type="domain" description="S1 motif" evidence="6">
    <location>
        <begin position="48"/>
        <end position="119"/>
    </location>
</feature>
<dbReference type="SUPFAM" id="SSF50249">
    <property type="entry name" value="Nucleic acid-binding proteins"/>
    <property type="match status" value="1"/>
</dbReference>
<keyword evidence="3" id="KW-0378">Hydrolase</keyword>
<keyword evidence="5" id="KW-0694">RNA-binding</keyword>
<protein>
    <submittedName>
        <fullName evidence="7">Cytoplasmic axial filament protein CafA and Ribonuclease G</fullName>
    </submittedName>
</protein>
<dbReference type="NCBIfam" id="TIGR00757">
    <property type="entry name" value="RNaseEG"/>
    <property type="match status" value="1"/>
</dbReference>
<evidence type="ECO:0000259" key="6">
    <source>
        <dbReference type="PROSITE" id="PS50126"/>
    </source>
</evidence>
<evidence type="ECO:0000256" key="1">
    <source>
        <dbReference type="ARBA" id="ARBA00001946"/>
    </source>
</evidence>
<dbReference type="PANTHER" id="PTHR30001">
    <property type="entry name" value="RIBONUCLEASE"/>
    <property type="match status" value="1"/>
</dbReference>
<dbReference type="Pfam" id="PF10150">
    <property type="entry name" value="RNase_E_G"/>
    <property type="match status" value="1"/>
</dbReference>
<sequence>MEQKEESGFYMNALIVSTKGREKRLAVMKNGTADQVHIFQPAHRSHVGFIYYGIVSKVEKGMNACFVNIGLEQNAFLHRNDFPDHQNKSIGDLVHQGQKIIVQVMKDGSEMKAPRLTAVIEWPGDLLVYLPAGRYVALSKKAENEQQRREWSEWIEEHKREEEGLIVRTAAFFLPKEDLFAEWRQLRARHEKLVKAAEKAQAPVLLLERQQLQEELFARMNELGQGELIGDELDFLVSIKEDVRFKKGQWTTTFHSADEEIFSAFGLRESAEMALKRTVWLPSGGFIVIDRTEAMTVIDVNTGKFTGKSSQRQTVLVTNREAAAESARQLRLRDISGMILIDFIDMANEEDRREVERELVKETKKDSKQVSVRGFTSLGLMQMTRKKTKPSLIETVTEPCRVCRGTGRVISSESAAFQLERKLLELARHEVEAVLVEVTSEVQAVFAGKRNEYHERLENLLHKKIIYQVIEAAAPVGRILRTGSFAELSPKGKLLEKS</sequence>
<dbReference type="CDD" id="cd04453">
    <property type="entry name" value="S1_RNase_E"/>
    <property type="match status" value="1"/>
</dbReference>
<dbReference type="Gene3D" id="3.40.1260.20">
    <property type="entry name" value="Ribonuclease E, catalytic domain"/>
    <property type="match status" value="1"/>
</dbReference>
<dbReference type="InterPro" id="IPR019307">
    <property type="entry name" value="RNA-bd_AU-1/RNase_E/G"/>
</dbReference>
<dbReference type="Gene3D" id="2.40.50.140">
    <property type="entry name" value="Nucleic acid-binding proteins"/>
    <property type="match status" value="1"/>
</dbReference>
<keyword evidence="8" id="KW-1185">Reference proteome</keyword>
<dbReference type="InterPro" id="IPR012340">
    <property type="entry name" value="NA-bd_OB-fold"/>
</dbReference>
<evidence type="ECO:0000313" key="8">
    <source>
        <dbReference type="Proteomes" id="UP000031982"/>
    </source>
</evidence>
<dbReference type="RefSeq" id="WP_082040249.1">
    <property type="nucleotide sequence ID" value="NZ_JARTHD010000017.1"/>
</dbReference>
<evidence type="ECO:0000256" key="4">
    <source>
        <dbReference type="ARBA" id="ARBA00022842"/>
    </source>
</evidence>
<keyword evidence="2" id="KW-0479">Metal-binding</keyword>